<feature type="transmembrane region" description="Helical" evidence="13">
    <location>
        <begin position="271"/>
        <end position="294"/>
    </location>
</feature>
<reference evidence="16 17" key="1">
    <citation type="submission" date="2018-10" db="EMBL/GenBank/DDBJ databases">
        <title>Corynebacterium macginleyi genome sequencing and assembly of the type strain and two clinical samples.</title>
        <authorList>
            <person name="Bernier A.-M."/>
            <person name="Bernard K."/>
        </authorList>
    </citation>
    <scope>NUCLEOTIDE SEQUENCE [LARGE SCALE GENOMIC DNA]</scope>
    <source>
        <strain evidence="16 17">NML 120205</strain>
    </source>
</reference>
<comment type="subcellular location">
    <subcellularLocation>
        <location evidence="2">Cell membrane</location>
        <topology evidence="2">Multi-pass membrane protein</topology>
    </subcellularLocation>
</comment>
<feature type="transmembrane region" description="Helical" evidence="13">
    <location>
        <begin position="221"/>
        <end position="245"/>
    </location>
</feature>
<keyword evidence="8 13" id="KW-0812">Transmembrane</keyword>
<proteinExistence type="inferred from homology"/>
<organism evidence="16 17">
    <name type="scientific">Corynebacterium macginleyi</name>
    <dbReference type="NCBI Taxonomy" id="38290"/>
    <lineage>
        <taxon>Bacteria</taxon>
        <taxon>Bacillati</taxon>
        <taxon>Actinomycetota</taxon>
        <taxon>Actinomycetes</taxon>
        <taxon>Mycobacteriales</taxon>
        <taxon>Corynebacteriaceae</taxon>
        <taxon>Corynebacterium</taxon>
    </lineage>
</organism>
<keyword evidence="9 13" id="KW-1133">Transmembrane helix</keyword>
<dbReference type="InterPro" id="IPR047929">
    <property type="entry name" value="FtsX_actino"/>
</dbReference>
<dbReference type="RefSeq" id="WP_121928129.1">
    <property type="nucleotide sequence ID" value="NZ_CP068291.1"/>
</dbReference>
<dbReference type="GO" id="GO:0051301">
    <property type="term" value="P:cell division"/>
    <property type="evidence" value="ECO:0007669"/>
    <property type="project" value="UniProtKB-KW"/>
</dbReference>
<dbReference type="Gene3D" id="3.30.70.3040">
    <property type="match status" value="1"/>
</dbReference>
<sequence>MKLGFIFREASKGLGRNLTMTIAMIITTAISVGAVVAGIMVTNLTKDTKDIYLDRVVVMVQLNEEISATDADCTTPACAGLKDQLESDSSVESVEFRNREASYERFRELFQDTDPVMVEQTSPDALPAALHVRLVDPEEASAIDAVRDNPAVEEVVDQQEEVRAAAGNLDSIRTATFTVAIVMSIAAIFLVANMVQIAASHRTRETEIMRMVGASRWMTQAPFVVEAVLASLIGVVLGGSGLLVAKSQVIDPSLQGLYESQLLAPMKSSDLWLALPLVGLLALAVTALTAQITLRSYVRR</sequence>
<dbReference type="NCBIfam" id="NF038346">
    <property type="entry name" value="FtsX_actino"/>
    <property type="match status" value="1"/>
</dbReference>
<comment type="caution">
    <text evidence="16">The sequence shown here is derived from an EMBL/GenBank/DDBJ whole genome shotgun (WGS) entry which is preliminary data.</text>
</comment>
<evidence type="ECO:0000313" key="17">
    <source>
        <dbReference type="Proteomes" id="UP000270649"/>
    </source>
</evidence>
<comment type="function">
    <text evidence="1">Part of the ABC transporter FtsEX involved in cellular division.</text>
</comment>
<evidence type="ECO:0000256" key="13">
    <source>
        <dbReference type="SAM" id="Phobius"/>
    </source>
</evidence>
<evidence type="ECO:0000256" key="6">
    <source>
        <dbReference type="ARBA" id="ARBA00022475"/>
    </source>
</evidence>
<dbReference type="InterPro" id="IPR003838">
    <property type="entry name" value="ABC3_permease_C"/>
</dbReference>
<evidence type="ECO:0000256" key="8">
    <source>
        <dbReference type="ARBA" id="ARBA00022692"/>
    </source>
</evidence>
<evidence type="ECO:0000256" key="5">
    <source>
        <dbReference type="ARBA" id="ARBA00021907"/>
    </source>
</evidence>
<dbReference type="InterPro" id="IPR040690">
    <property type="entry name" value="FtsX_ECD"/>
</dbReference>
<feature type="domain" description="ABC3 transporter permease C-terminal" evidence="14">
    <location>
        <begin position="178"/>
        <end position="297"/>
    </location>
</feature>
<evidence type="ECO:0000256" key="3">
    <source>
        <dbReference type="ARBA" id="ARBA00007379"/>
    </source>
</evidence>
<evidence type="ECO:0000256" key="12">
    <source>
        <dbReference type="PIRNR" id="PIRNR003097"/>
    </source>
</evidence>
<evidence type="ECO:0000256" key="11">
    <source>
        <dbReference type="ARBA" id="ARBA00023306"/>
    </source>
</evidence>
<gene>
    <name evidence="16" type="ORF">D9543_09570</name>
</gene>
<comment type="subunit">
    <text evidence="4">Forms a membrane-associated complex with FtsE.</text>
</comment>
<dbReference type="AlphaFoldDB" id="A0A3M0G5L5"/>
<dbReference type="InterPro" id="IPR004513">
    <property type="entry name" value="FtsX"/>
</dbReference>
<dbReference type="PANTHER" id="PTHR47755">
    <property type="entry name" value="CELL DIVISION PROTEIN FTSX"/>
    <property type="match status" value="1"/>
</dbReference>
<dbReference type="GO" id="GO:0005886">
    <property type="term" value="C:plasma membrane"/>
    <property type="evidence" value="ECO:0007669"/>
    <property type="project" value="UniProtKB-SubCell"/>
</dbReference>
<feature type="domain" description="FtsX extracellular" evidence="15">
    <location>
        <begin position="58"/>
        <end position="155"/>
    </location>
</feature>
<dbReference type="PANTHER" id="PTHR47755:SF1">
    <property type="entry name" value="CELL DIVISION PROTEIN FTSX"/>
    <property type="match status" value="1"/>
</dbReference>
<keyword evidence="7 12" id="KW-0132">Cell division</keyword>
<evidence type="ECO:0000259" key="14">
    <source>
        <dbReference type="Pfam" id="PF02687"/>
    </source>
</evidence>
<dbReference type="Proteomes" id="UP000270649">
    <property type="component" value="Unassembled WGS sequence"/>
</dbReference>
<evidence type="ECO:0000256" key="10">
    <source>
        <dbReference type="ARBA" id="ARBA00023136"/>
    </source>
</evidence>
<name>A0A3M0G5L5_9CORY</name>
<evidence type="ECO:0000256" key="7">
    <source>
        <dbReference type="ARBA" id="ARBA00022618"/>
    </source>
</evidence>
<dbReference type="Pfam" id="PF02687">
    <property type="entry name" value="FtsX"/>
    <property type="match status" value="1"/>
</dbReference>
<dbReference type="Pfam" id="PF18075">
    <property type="entry name" value="FtsX_ECD"/>
    <property type="match status" value="1"/>
</dbReference>
<evidence type="ECO:0000256" key="2">
    <source>
        <dbReference type="ARBA" id="ARBA00004651"/>
    </source>
</evidence>
<evidence type="ECO:0000256" key="9">
    <source>
        <dbReference type="ARBA" id="ARBA00022989"/>
    </source>
</evidence>
<dbReference type="PIRSF" id="PIRSF003097">
    <property type="entry name" value="FtsX"/>
    <property type="match status" value="1"/>
</dbReference>
<evidence type="ECO:0000256" key="1">
    <source>
        <dbReference type="ARBA" id="ARBA00003552"/>
    </source>
</evidence>
<evidence type="ECO:0000313" key="16">
    <source>
        <dbReference type="EMBL" id="RMB57552.1"/>
    </source>
</evidence>
<accession>A0A3M0G5L5</accession>
<evidence type="ECO:0000259" key="15">
    <source>
        <dbReference type="Pfam" id="PF18075"/>
    </source>
</evidence>
<feature type="transmembrane region" description="Helical" evidence="13">
    <location>
        <begin position="21"/>
        <end position="41"/>
    </location>
</feature>
<protein>
    <recommendedName>
        <fullName evidence="5 12">Cell division protein FtsX</fullName>
    </recommendedName>
</protein>
<keyword evidence="6 12" id="KW-1003">Cell membrane</keyword>
<keyword evidence="10 12" id="KW-0472">Membrane</keyword>
<comment type="similarity">
    <text evidence="3 12">Belongs to the ABC-4 integral membrane protein family. FtsX subfamily.</text>
</comment>
<evidence type="ECO:0000256" key="4">
    <source>
        <dbReference type="ARBA" id="ARBA00011160"/>
    </source>
</evidence>
<feature type="transmembrane region" description="Helical" evidence="13">
    <location>
        <begin position="177"/>
        <end position="200"/>
    </location>
</feature>
<keyword evidence="11 12" id="KW-0131">Cell cycle</keyword>
<dbReference type="EMBL" id="REGC01000014">
    <property type="protein sequence ID" value="RMB57552.1"/>
    <property type="molecule type" value="Genomic_DNA"/>
</dbReference>